<organism evidence="2 3">
    <name type="scientific">Puccinia graminis f. sp. tritici (strain CRL 75-36-700-3 / race SCCL)</name>
    <name type="common">Black stem rust fungus</name>
    <dbReference type="NCBI Taxonomy" id="418459"/>
    <lineage>
        <taxon>Eukaryota</taxon>
        <taxon>Fungi</taxon>
        <taxon>Dikarya</taxon>
        <taxon>Basidiomycota</taxon>
        <taxon>Pucciniomycotina</taxon>
        <taxon>Pucciniomycetes</taxon>
        <taxon>Pucciniales</taxon>
        <taxon>Pucciniaceae</taxon>
        <taxon>Puccinia</taxon>
    </lineage>
</organism>
<feature type="compositionally biased region" description="Basic and acidic residues" evidence="1">
    <location>
        <begin position="9"/>
        <end position="21"/>
    </location>
</feature>
<keyword evidence="3" id="KW-1185">Reference proteome</keyword>
<dbReference type="EMBL" id="DS178433">
    <property type="protein sequence ID" value="EFP94054.1"/>
    <property type="molecule type" value="Genomic_DNA"/>
</dbReference>
<reference key="1">
    <citation type="submission" date="2007-01" db="EMBL/GenBank/DDBJ databases">
        <title>The Genome Sequence of Puccinia graminis f. sp. tritici Strain CRL 75-36-700-3.</title>
        <authorList>
            <consortium name="The Broad Institute Genome Sequencing Platform"/>
            <person name="Birren B."/>
            <person name="Lander E."/>
            <person name="Galagan J."/>
            <person name="Nusbaum C."/>
            <person name="Devon K."/>
            <person name="Cuomo C."/>
            <person name="Jaffe D."/>
            <person name="Butler J."/>
            <person name="Alvarez P."/>
            <person name="Gnerre S."/>
            <person name="Grabherr M."/>
            <person name="Mauceli E."/>
            <person name="Brockman W."/>
            <person name="Young S."/>
            <person name="LaButti K."/>
            <person name="Sykes S."/>
            <person name="DeCaprio D."/>
            <person name="Crawford M."/>
            <person name="Koehrsen M."/>
            <person name="Engels R."/>
            <person name="Montgomery P."/>
            <person name="Pearson M."/>
            <person name="Howarth C."/>
            <person name="Larson L."/>
            <person name="White J."/>
            <person name="Zeng Q."/>
            <person name="Kodira C."/>
            <person name="Yandava C."/>
            <person name="Alvarado L."/>
            <person name="O'Leary S."/>
            <person name="Szabo L."/>
            <person name="Dean R."/>
            <person name="Schein J."/>
        </authorList>
    </citation>
    <scope>NUCLEOTIDE SEQUENCE</scope>
    <source>
        <strain>CRL 75-36-700-3</strain>
    </source>
</reference>
<feature type="region of interest" description="Disordered" evidence="1">
    <location>
        <begin position="1"/>
        <end position="62"/>
    </location>
</feature>
<dbReference type="HOGENOM" id="CLU_2198258_0_0_1"/>
<gene>
    <name evidence="2" type="ORF">PGTG_20040</name>
</gene>
<accession>E3LBX9</accession>
<dbReference type="RefSeq" id="XP_003338473.1">
    <property type="nucleotide sequence ID" value="XM_003338425.1"/>
</dbReference>
<evidence type="ECO:0000313" key="2">
    <source>
        <dbReference type="EMBL" id="EFP94054.1"/>
    </source>
</evidence>
<dbReference type="VEuPathDB" id="FungiDB:PGTG_20040"/>
<reference evidence="3" key="2">
    <citation type="journal article" date="2011" name="Proc. Natl. Acad. Sci. U.S.A.">
        <title>Obligate biotrophy features unraveled by the genomic analysis of rust fungi.</title>
        <authorList>
            <person name="Duplessis S."/>
            <person name="Cuomo C.A."/>
            <person name="Lin Y.-C."/>
            <person name="Aerts A."/>
            <person name="Tisserant E."/>
            <person name="Veneault-Fourrey C."/>
            <person name="Joly D.L."/>
            <person name="Hacquard S."/>
            <person name="Amselem J."/>
            <person name="Cantarel B.L."/>
            <person name="Chiu R."/>
            <person name="Coutinho P.M."/>
            <person name="Feau N."/>
            <person name="Field M."/>
            <person name="Frey P."/>
            <person name="Gelhaye E."/>
            <person name="Goldberg J."/>
            <person name="Grabherr M.G."/>
            <person name="Kodira C.D."/>
            <person name="Kohler A."/>
            <person name="Kuees U."/>
            <person name="Lindquist E.A."/>
            <person name="Lucas S.M."/>
            <person name="Mago R."/>
            <person name="Mauceli E."/>
            <person name="Morin E."/>
            <person name="Murat C."/>
            <person name="Pangilinan J.L."/>
            <person name="Park R."/>
            <person name="Pearson M."/>
            <person name="Quesneville H."/>
            <person name="Rouhier N."/>
            <person name="Sakthikumar S."/>
            <person name="Salamov A.A."/>
            <person name="Schmutz J."/>
            <person name="Selles B."/>
            <person name="Shapiro H."/>
            <person name="Tanguay P."/>
            <person name="Tuskan G.A."/>
            <person name="Henrissat B."/>
            <person name="Van de Peer Y."/>
            <person name="Rouze P."/>
            <person name="Ellis J.G."/>
            <person name="Dodds P.N."/>
            <person name="Schein J.E."/>
            <person name="Zhong S."/>
            <person name="Hamelin R.C."/>
            <person name="Grigoriev I.V."/>
            <person name="Szabo L.J."/>
            <person name="Martin F."/>
        </authorList>
    </citation>
    <scope>NUCLEOTIDE SEQUENCE [LARGE SCALE GENOMIC DNA]</scope>
    <source>
        <strain evidence="3">CRL 75-36-700-3 / race SCCL</strain>
    </source>
</reference>
<dbReference type="GeneID" id="10535746"/>
<evidence type="ECO:0000256" key="1">
    <source>
        <dbReference type="SAM" id="MobiDB-lite"/>
    </source>
</evidence>
<dbReference type="InParanoid" id="E3LBX9"/>
<protein>
    <submittedName>
        <fullName evidence="2">Uncharacterized protein</fullName>
    </submittedName>
</protein>
<dbReference type="KEGG" id="pgr:PGTG_20040"/>
<dbReference type="AlphaFoldDB" id="E3LBX9"/>
<sequence length="108" mass="11884">MLRLFTKSTKGETRPVGKKAEPSSTGPATARWRRPDESTNDEKIAITRQQLPPPPLPSSLLDPDLALPCLDLSPDFGLPAGFEGKPSTRCRTPGTDRHSKVYVYQKIP</sequence>
<proteinExistence type="predicted"/>
<dbReference type="Proteomes" id="UP000008783">
    <property type="component" value="Unassembled WGS sequence"/>
</dbReference>
<feature type="compositionally biased region" description="Basic and acidic residues" evidence="1">
    <location>
        <begin position="33"/>
        <end position="45"/>
    </location>
</feature>
<evidence type="ECO:0000313" key="3">
    <source>
        <dbReference type="Proteomes" id="UP000008783"/>
    </source>
</evidence>
<name>E3LBX9_PUCGT</name>